<keyword evidence="5 8" id="KW-1133">Transmembrane helix</keyword>
<reference evidence="10" key="1">
    <citation type="submission" date="2020-07" db="EMBL/GenBank/DDBJ databases">
        <authorList>
            <person name="Lin J."/>
        </authorList>
    </citation>
    <scope>NUCLEOTIDE SEQUENCE</scope>
</reference>
<comment type="subcellular location">
    <subcellularLocation>
        <location evidence="1">Membrane</location>
    </subcellularLocation>
</comment>
<keyword evidence="6 8" id="KW-0472">Membrane</keyword>
<feature type="region of interest" description="Disordered" evidence="7">
    <location>
        <begin position="274"/>
        <end position="295"/>
    </location>
</feature>
<dbReference type="Gene3D" id="3.30.200.20">
    <property type="entry name" value="Phosphorylase Kinase, domain 1"/>
    <property type="match status" value="1"/>
</dbReference>
<dbReference type="InterPro" id="IPR011009">
    <property type="entry name" value="Kinase-like_dom_sf"/>
</dbReference>
<accession>A0A6V7NVI8</accession>
<keyword evidence="4" id="KW-0677">Repeat</keyword>
<dbReference type="Pfam" id="PF07714">
    <property type="entry name" value="PK_Tyr_Ser-Thr"/>
    <property type="match status" value="1"/>
</dbReference>
<proteinExistence type="predicted"/>
<feature type="region of interest" description="Disordered" evidence="7">
    <location>
        <begin position="348"/>
        <end position="389"/>
    </location>
</feature>
<feature type="compositionally biased region" description="Low complexity" evidence="7">
    <location>
        <begin position="362"/>
        <end position="374"/>
    </location>
</feature>
<name>A0A6V7NVI8_ANACO</name>
<dbReference type="InterPro" id="IPR032675">
    <property type="entry name" value="LRR_dom_sf"/>
</dbReference>
<dbReference type="InterPro" id="IPR046959">
    <property type="entry name" value="PRK1-6/SRF4-like"/>
</dbReference>
<feature type="region of interest" description="Disordered" evidence="7">
    <location>
        <begin position="692"/>
        <end position="712"/>
    </location>
</feature>
<dbReference type="SUPFAM" id="SSF52058">
    <property type="entry name" value="L domain-like"/>
    <property type="match status" value="1"/>
</dbReference>
<evidence type="ECO:0000256" key="2">
    <source>
        <dbReference type="ARBA" id="ARBA00022614"/>
    </source>
</evidence>
<dbReference type="GO" id="GO:0004672">
    <property type="term" value="F:protein kinase activity"/>
    <property type="evidence" value="ECO:0007669"/>
    <property type="project" value="InterPro"/>
</dbReference>
<evidence type="ECO:0000313" key="10">
    <source>
        <dbReference type="EMBL" id="CAD1822567.1"/>
    </source>
</evidence>
<evidence type="ECO:0000256" key="7">
    <source>
        <dbReference type="SAM" id="MobiDB-lite"/>
    </source>
</evidence>
<dbReference type="InterPro" id="IPR000719">
    <property type="entry name" value="Prot_kinase_dom"/>
</dbReference>
<feature type="domain" description="Protein kinase" evidence="9">
    <location>
        <begin position="409"/>
        <end position="692"/>
    </location>
</feature>
<dbReference type="PANTHER" id="PTHR48007">
    <property type="entry name" value="LEUCINE-RICH REPEAT RECEPTOR-LIKE PROTEIN KINASE PXC1"/>
    <property type="match status" value="1"/>
</dbReference>
<dbReference type="Gene3D" id="1.10.510.10">
    <property type="entry name" value="Transferase(Phosphotransferase) domain 1"/>
    <property type="match status" value="1"/>
</dbReference>
<evidence type="ECO:0000256" key="3">
    <source>
        <dbReference type="ARBA" id="ARBA00022692"/>
    </source>
</evidence>
<dbReference type="EMBL" id="LR862142">
    <property type="protein sequence ID" value="CAD1822567.1"/>
    <property type="molecule type" value="Genomic_DNA"/>
</dbReference>
<evidence type="ECO:0000256" key="4">
    <source>
        <dbReference type="ARBA" id="ARBA00022737"/>
    </source>
</evidence>
<dbReference type="GO" id="GO:0005524">
    <property type="term" value="F:ATP binding"/>
    <property type="evidence" value="ECO:0007669"/>
    <property type="project" value="InterPro"/>
</dbReference>
<dbReference type="InterPro" id="IPR001245">
    <property type="entry name" value="Ser-Thr/Tyr_kinase_cat_dom"/>
</dbReference>
<keyword evidence="2" id="KW-0433">Leucine-rich repeat</keyword>
<dbReference type="GO" id="GO:0016020">
    <property type="term" value="C:membrane"/>
    <property type="evidence" value="ECO:0007669"/>
    <property type="project" value="UniProtKB-SubCell"/>
</dbReference>
<protein>
    <recommendedName>
        <fullName evidence="9">Protein kinase domain-containing protein</fullName>
    </recommendedName>
</protein>
<dbReference type="CDD" id="cd14066">
    <property type="entry name" value="STKc_IRAK"/>
    <property type="match status" value="1"/>
</dbReference>
<evidence type="ECO:0000259" key="9">
    <source>
        <dbReference type="PROSITE" id="PS50011"/>
    </source>
</evidence>
<evidence type="ECO:0000256" key="5">
    <source>
        <dbReference type="ARBA" id="ARBA00022989"/>
    </source>
</evidence>
<dbReference type="Gene3D" id="3.80.10.10">
    <property type="entry name" value="Ribonuclease Inhibitor"/>
    <property type="match status" value="1"/>
</dbReference>
<dbReference type="Pfam" id="PF13855">
    <property type="entry name" value="LRR_8"/>
    <property type="match status" value="1"/>
</dbReference>
<evidence type="ECO:0000256" key="1">
    <source>
        <dbReference type="ARBA" id="ARBA00004370"/>
    </source>
</evidence>
<feature type="region of interest" description="Disordered" evidence="7">
    <location>
        <begin position="1"/>
        <end position="79"/>
    </location>
</feature>
<dbReference type="PANTHER" id="PTHR48007:SF11">
    <property type="entry name" value="OS11G0620500 PROTEIN"/>
    <property type="match status" value="1"/>
</dbReference>
<keyword evidence="3 8" id="KW-0812">Transmembrane</keyword>
<feature type="transmembrane region" description="Helical" evidence="8">
    <location>
        <begin position="298"/>
        <end position="320"/>
    </location>
</feature>
<dbReference type="SUPFAM" id="SSF56112">
    <property type="entry name" value="Protein kinase-like (PK-like)"/>
    <property type="match status" value="1"/>
</dbReference>
<feature type="compositionally biased region" description="Gly residues" evidence="7">
    <location>
        <begin position="375"/>
        <end position="387"/>
    </location>
</feature>
<evidence type="ECO:0000256" key="6">
    <source>
        <dbReference type="ARBA" id="ARBA00023136"/>
    </source>
</evidence>
<gene>
    <name evidence="10" type="ORF">CB5_LOCUS5778</name>
</gene>
<sequence length="712" mass="76470">MKKKIPTNRKLEKKKDKRLKLRKPVNEQRRPQDSSTNGRCRLRHSPLIYAPPPPITAVGSSDGGGRSSLRRGSPPPLQVLLPQRRRHRPLRLVVLRRRRQPSLRPLLPWPGLVCFRGILTGLRLSGLGLSGSFDPAALARFPALRSISLAGNSLSGPFPAASMSRLYALKSLYLSRNSLSGPLPTSLFSSMPHLKKLYLDNNAFSGPIPASLANATRLLELRLDHNRLDGPLPTTLPPSLKQLNVSYNSLTGPPVEPSLVARFSASAFLGNPTALPSAQNATTTTTTTHDGRNNDNKVGGVVIAVLALLAVALLLAIIVARNRRRRDRVFDTLGVDTSADTAQLESAVAGSADVSNQKQLLQQRGSSTQKRSGSSRGGGGGGGGGGNAAAELTMVNEERGVFGLPDLMKASAEVLGNGGLGSAYKAVMASGLAVAVKRMRDMNRVGKEEFDAEMHRLGQLRHPNILTPLAYHYRKEEKLIVSEFIPKGSLLYLLHGDRGADHKALNWPTRLKIARGIARAMAYLHAELADLEVPHGNLKSGNVLLDADFQPAVADFGLLGLVNPAQAPLVMLAYKSPEALQHRSRVSAKSDVYCFGVVLLELLTGKFPSQYLNNTKGGTDVVQWMASAISERREAEMLDADVSQSAAAAAGGAEAAVRLMRLCAACTDASPEQRPEMREAAALVEEIADAVLTERQQAGSNEPPAAAPRTEW</sequence>
<dbReference type="AlphaFoldDB" id="A0A6V7NVI8"/>
<evidence type="ECO:0000256" key="8">
    <source>
        <dbReference type="SAM" id="Phobius"/>
    </source>
</evidence>
<dbReference type="InterPro" id="IPR001611">
    <property type="entry name" value="Leu-rich_rpt"/>
</dbReference>
<organism evidence="10">
    <name type="scientific">Ananas comosus var. bracteatus</name>
    <name type="common">red pineapple</name>
    <dbReference type="NCBI Taxonomy" id="296719"/>
    <lineage>
        <taxon>Eukaryota</taxon>
        <taxon>Viridiplantae</taxon>
        <taxon>Streptophyta</taxon>
        <taxon>Embryophyta</taxon>
        <taxon>Tracheophyta</taxon>
        <taxon>Spermatophyta</taxon>
        <taxon>Magnoliopsida</taxon>
        <taxon>Liliopsida</taxon>
        <taxon>Poales</taxon>
        <taxon>Bromeliaceae</taxon>
        <taxon>Bromelioideae</taxon>
        <taxon>Ananas</taxon>
    </lineage>
</organism>
<dbReference type="PROSITE" id="PS50011">
    <property type="entry name" value="PROTEIN_KINASE_DOM"/>
    <property type="match status" value="1"/>
</dbReference>